<evidence type="ECO:0000256" key="16">
    <source>
        <dbReference type="RuleBase" id="RU361242"/>
    </source>
</evidence>
<dbReference type="SMART" id="SM00458">
    <property type="entry name" value="RICIN"/>
    <property type="match status" value="1"/>
</dbReference>
<evidence type="ECO:0000256" key="13">
    <source>
        <dbReference type="ARBA" id="ARBA00023136"/>
    </source>
</evidence>
<evidence type="ECO:0000313" key="19">
    <source>
        <dbReference type="EnsemblMetazoa" id="KAF7490421.1"/>
    </source>
</evidence>
<keyword evidence="6 16" id="KW-0808">Transferase</keyword>
<reference evidence="20" key="1">
    <citation type="journal article" date="2020" name="PLoS Negl. Trop. Dis.">
        <title>High-quality nuclear genome for Sarcoptes scabiei-A critical resource for a neglected parasite.</title>
        <authorList>
            <person name="Korhonen P.K."/>
            <person name="Gasser R.B."/>
            <person name="Ma G."/>
            <person name="Wang T."/>
            <person name="Stroehlein A.J."/>
            <person name="Young N.D."/>
            <person name="Ang C.S."/>
            <person name="Fernando D.D."/>
            <person name="Lu H.C."/>
            <person name="Taylor S."/>
            <person name="Reynolds S.L."/>
            <person name="Mofiz E."/>
            <person name="Najaraj S.H."/>
            <person name="Gowda H."/>
            <person name="Madugundu A."/>
            <person name="Renuse S."/>
            <person name="Holt D."/>
            <person name="Pandey A."/>
            <person name="Papenfuss A.T."/>
            <person name="Fischer K."/>
        </authorList>
    </citation>
    <scope>NUCLEOTIDE SEQUENCE [LARGE SCALE GENOMIC DNA]</scope>
</reference>
<name>A0A834R5E9_SARSC</name>
<dbReference type="Gene3D" id="3.90.550.10">
    <property type="entry name" value="Spore Coat Polysaccharide Biosynthesis Protein SpsA, Chain A"/>
    <property type="match status" value="1"/>
</dbReference>
<keyword evidence="12 16" id="KW-0333">Golgi apparatus</keyword>
<dbReference type="PANTHER" id="PTHR11675:SF43">
    <property type="entry name" value="POLYPEPTIDE N-ACETYLGALACTOSAMINYLTRANSFERASE 1"/>
    <property type="match status" value="1"/>
</dbReference>
<dbReference type="SUPFAM" id="SSF53448">
    <property type="entry name" value="Nucleotide-diphospho-sugar transferases"/>
    <property type="match status" value="1"/>
</dbReference>
<gene>
    <name evidence="18" type="ORF">SSS_7428</name>
</gene>
<dbReference type="InterPro" id="IPR035992">
    <property type="entry name" value="Ricin_B-like_lectins"/>
</dbReference>
<evidence type="ECO:0000256" key="7">
    <source>
        <dbReference type="ARBA" id="ARBA00022692"/>
    </source>
</evidence>
<dbReference type="SUPFAM" id="SSF50370">
    <property type="entry name" value="Ricin B-like lectins"/>
    <property type="match status" value="1"/>
</dbReference>
<evidence type="ECO:0000256" key="10">
    <source>
        <dbReference type="ARBA" id="ARBA00022968"/>
    </source>
</evidence>
<evidence type="ECO:0000256" key="15">
    <source>
        <dbReference type="ARBA" id="ARBA00023211"/>
    </source>
</evidence>
<dbReference type="CDD" id="cd02510">
    <property type="entry name" value="pp-GalNAc-T"/>
    <property type="match status" value="1"/>
</dbReference>
<dbReference type="Proteomes" id="UP000070412">
    <property type="component" value="Unassembled WGS sequence"/>
</dbReference>
<keyword evidence="5 16" id="KW-0328">Glycosyltransferase</keyword>
<sequence length="604" mass="71518">MIFFQSIRSIFWFLFRKFFKQKLFPLYRLGLILAIFIIGILFIWNSLNSIHHIDFDRFHLHPRFKLLESKKLKYSKLFQELNPIRIDWPQNGEAIQLDEFENGLAEKIFKKAAFNVYISDRLSPNRTLPDPRPPECDLIEYEEDLGSVSVIIIYTNEIWSALIRTIWSVINRTPPQMLKEIILVDDFSDRFELIEPLDEYCENFFPKNLVRIIRLSKREGLIRARIVGARAATGDVLLFLDSHCETTKGWLQPLMKLIKREPNTVVCPVIDIISDQTLEYLVGDRYYFQVGGFIWTGHFIWMDSNRKKLRKYPTRPVKSPTMAGGLFAINREYFFKIGSYDEKMEIWGGENLELSFRVWQCGGKIVIHPCSHVGHIFRDYHPYSFLGKDSHGMNTLRTAMVWMDDYLRYFLMHRQDLRAKMPTVDVTDRLKLRKRLHCKSFKWYLENVYSGKKYIYDQDVFAFGQIRNPISNLCIDNLNRPEETKFIAGVYECLEMKLDTWTNQMFSFMKTGQIRREEVCLTINKFASHQVLLEKCYENDSNSKKKLQIWSHEKGGQIMNEHLNLCLTTEGSKSLDDLRIVECNDDDLAQIWWFQKYIDSDLIE</sequence>
<organism evidence="18">
    <name type="scientific">Sarcoptes scabiei</name>
    <name type="common">Itch mite</name>
    <name type="synonym">Acarus scabiei</name>
    <dbReference type="NCBI Taxonomy" id="52283"/>
    <lineage>
        <taxon>Eukaryota</taxon>
        <taxon>Metazoa</taxon>
        <taxon>Ecdysozoa</taxon>
        <taxon>Arthropoda</taxon>
        <taxon>Chelicerata</taxon>
        <taxon>Arachnida</taxon>
        <taxon>Acari</taxon>
        <taxon>Acariformes</taxon>
        <taxon>Sarcoptiformes</taxon>
        <taxon>Astigmata</taxon>
        <taxon>Psoroptidia</taxon>
        <taxon>Sarcoptoidea</taxon>
        <taxon>Sarcoptidae</taxon>
        <taxon>Sarcoptinae</taxon>
        <taxon>Sarcoptes</taxon>
    </lineage>
</organism>
<dbReference type="GO" id="GO:0004653">
    <property type="term" value="F:polypeptide N-acetylgalactosaminyltransferase activity"/>
    <property type="evidence" value="ECO:0007669"/>
    <property type="project" value="UniProtKB-ARBA"/>
</dbReference>
<keyword evidence="15 16" id="KW-0464">Manganese</keyword>
<dbReference type="EC" id="2.4.1.-" evidence="16"/>
<dbReference type="InterPro" id="IPR000772">
    <property type="entry name" value="Ricin_B_lectin"/>
</dbReference>
<protein>
    <recommendedName>
        <fullName evidence="16">Polypeptide N-acetylgalactosaminyltransferase</fullName>
        <ecNumber evidence="16">2.4.1.-</ecNumber>
    </recommendedName>
    <alternativeName>
        <fullName evidence="16">Protein-UDP acetylgalactosaminyltransferase</fullName>
    </alternativeName>
</protein>
<dbReference type="FunFam" id="3.90.550.10:FF:000021">
    <property type="entry name" value="Polypeptide N-acetylgalactosaminyltransferase"/>
    <property type="match status" value="1"/>
</dbReference>
<keyword evidence="7 16" id="KW-0812">Transmembrane</keyword>
<keyword evidence="20" id="KW-1185">Reference proteome</keyword>
<reference evidence="19" key="3">
    <citation type="submission" date="2022-06" db="UniProtKB">
        <authorList>
            <consortium name="EnsemblMetazoa"/>
        </authorList>
    </citation>
    <scope>IDENTIFICATION</scope>
</reference>
<dbReference type="GO" id="GO:0046872">
    <property type="term" value="F:metal ion binding"/>
    <property type="evidence" value="ECO:0007669"/>
    <property type="project" value="UniProtKB-KW"/>
</dbReference>
<dbReference type="GO" id="GO:0000139">
    <property type="term" value="C:Golgi membrane"/>
    <property type="evidence" value="ECO:0007669"/>
    <property type="project" value="UniProtKB-SubCell"/>
</dbReference>
<evidence type="ECO:0000256" key="4">
    <source>
        <dbReference type="ARBA" id="ARBA00005680"/>
    </source>
</evidence>
<dbReference type="PANTHER" id="PTHR11675">
    <property type="entry name" value="N-ACETYLGALACTOSAMINYLTRANSFERASE"/>
    <property type="match status" value="1"/>
</dbReference>
<dbReference type="Pfam" id="PF00652">
    <property type="entry name" value="Ricin_B_lectin"/>
    <property type="match status" value="1"/>
</dbReference>
<evidence type="ECO:0000256" key="11">
    <source>
        <dbReference type="ARBA" id="ARBA00022989"/>
    </source>
</evidence>
<keyword evidence="9 16" id="KW-0430">Lectin</keyword>
<dbReference type="CDD" id="cd23459">
    <property type="entry name" value="beta-trefoil_Ricin_Pgant1-like"/>
    <property type="match status" value="1"/>
</dbReference>
<dbReference type="PROSITE" id="PS50231">
    <property type="entry name" value="RICIN_B_LECTIN"/>
    <property type="match status" value="1"/>
</dbReference>
<evidence type="ECO:0000256" key="6">
    <source>
        <dbReference type="ARBA" id="ARBA00022679"/>
    </source>
</evidence>
<evidence type="ECO:0000313" key="20">
    <source>
        <dbReference type="Proteomes" id="UP000070412"/>
    </source>
</evidence>
<feature type="domain" description="Ricin B lectin" evidence="17">
    <location>
        <begin position="460"/>
        <end position="595"/>
    </location>
</feature>
<dbReference type="InterPro" id="IPR045885">
    <property type="entry name" value="GalNAc-T"/>
</dbReference>
<keyword evidence="14 16" id="KW-1015">Disulfide bond</keyword>
<comment type="subcellular location">
    <subcellularLocation>
        <location evidence="2 16">Golgi apparatus membrane</location>
        <topology evidence="2 16">Single-pass type II membrane protein</topology>
    </subcellularLocation>
</comment>
<evidence type="ECO:0000256" key="2">
    <source>
        <dbReference type="ARBA" id="ARBA00004323"/>
    </source>
</evidence>
<dbReference type="GO" id="GO:0030246">
    <property type="term" value="F:carbohydrate binding"/>
    <property type="evidence" value="ECO:0007669"/>
    <property type="project" value="UniProtKB-KW"/>
</dbReference>
<accession>A0A834R5E9</accession>
<dbReference type="OrthoDB" id="416652at2759"/>
<evidence type="ECO:0000256" key="14">
    <source>
        <dbReference type="ARBA" id="ARBA00023157"/>
    </source>
</evidence>
<evidence type="ECO:0000313" key="18">
    <source>
        <dbReference type="EMBL" id="KAF7490421.1"/>
    </source>
</evidence>
<comment type="pathway">
    <text evidence="3 16">Protein modification; protein glycosylation.</text>
</comment>
<dbReference type="UniPathway" id="UPA00378"/>
<dbReference type="Gene3D" id="2.80.10.50">
    <property type="match status" value="1"/>
</dbReference>
<comment type="cofactor">
    <cofactor evidence="1 16">
        <name>Mn(2+)</name>
        <dbReference type="ChEBI" id="CHEBI:29035"/>
    </cofactor>
</comment>
<dbReference type="Pfam" id="PF00535">
    <property type="entry name" value="Glycos_transf_2"/>
    <property type="match status" value="1"/>
</dbReference>
<comment type="similarity">
    <text evidence="4 16">Belongs to the glycosyltransferase 2 family. GalNAc-T subfamily.</text>
</comment>
<dbReference type="GO" id="GO:0006493">
    <property type="term" value="P:protein O-linked glycosylation"/>
    <property type="evidence" value="ECO:0007669"/>
    <property type="project" value="TreeGrafter"/>
</dbReference>
<feature type="transmembrane region" description="Helical" evidence="16">
    <location>
        <begin position="26"/>
        <end position="44"/>
    </location>
</feature>
<keyword evidence="11 16" id="KW-1133">Transmembrane helix</keyword>
<dbReference type="EnsemblMetazoa" id="SSS_7428s_mrna">
    <property type="protein sequence ID" value="KAF7490421.1"/>
    <property type="gene ID" value="SSS_7428"/>
</dbReference>
<evidence type="ECO:0000259" key="17">
    <source>
        <dbReference type="SMART" id="SM00458"/>
    </source>
</evidence>
<keyword evidence="8" id="KW-0479">Metal-binding</keyword>
<keyword evidence="13 16" id="KW-0472">Membrane</keyword>
<dbReference type="InterPro" id="IPR029044">
    <property type="entry name" value="Nucleotide-diphossugar_trans"/>
</dbReference>
<proteinExistence type="inferred from homology"/>
<evidence type="ECO:0000256" key="5">
    <source>
        <dbReference type="ARBA" id="ARBA00022676"/>
    </source>
</evidence>
<dbReference type="AlphaFoldDB" id="A0A834R5E9"/>
<evidence type="ECO:0000256" key="8">
    <source>
        <dbReference type="ARBA" id="ARBA00022723"/>
    </source>
</evidence>
<evidence type="ECO:0000256" key="3">
    <source>
        <dbReference type="ARBA" id="ARBA00004922"/>
    </source>
</evidence>
<dbReference type="EMBL" id="WVUK01000062">
    <property type="protein sequence ID" value="KAF7490421.1"/>
    <property type="molecule type" value="Genomic_DNA"/>
</dbReference>
<evidence type="ECO:0000256" key="1">
    <source>
        <dbReference type="ARBA" id="ARBA00001936"/>
    </source>
</evidence>
<keyword evidence="10" id="KW-0735">Signal-anchor</keyword>
<dbReference type="InterPro" id="IPR001173">
    <property type="entry name" value="Glyco_trans_2-like"/>
</dbReference>
<reference evidence="18" key="2">
    <citation type="submission" date="2020-01" db="EMBL/GenBank/DDBJ databases">
        <authorList>
            <person name="Korhonen P.K.K."/>
            <person name="Guangxu M.G."/>
            <person name="Wang T.W."/>
            <person name="Stroehlein A.J.S."/>
            <person name="Young N.D."/>
            <person name="Ang C.-S.A."/>
            <person name="Fernando D.W.F."/>
            <person name="Lu H.L."/>
            <person name="Taylor S.T."/>
            <person name="Ehtesham M.E.M."/>
            <person name="Najaraj S.H.N."/>
            <person name="Harsha G.H.G."/>
            <person name="Madugundu A.M."/>
            <person name="Renuse S.R."/>
            <person name="Holt D.H."/>
            <person name="Pandey A.P."/>
            <person name="Papenfuss A.P."/>
            <person name="Gasser R.B.G."/>
            <person name="Fischer K.F."/>
        </authorList>
    </citation>
    <scope>NUCLEOTIDE SEQUENCE</scope>
    <source>
        <strain evidence="18">SSS_KF_BRIS2020</strain>
    </source>
</reference>
<evidence type="ECO:0000256" key="9">
    <source>
        <dbReference type="ARBA" id="ARBA00022734"/>
    </source>
</evidence>
<evidence type="ECO:0000256" key="12">
    <source>
        <dbReference type="ARBA" id="ARBA00023034"/>
    </source>
</evidence>